<gene>
    <name evidence="1" type="ORF">PCL_07422</name>
</gene>
<organism evidence="1 2">
    <name type="scientific">Purpureocillium lilacinum</name>
    <name type="common">Paecilomyces lilacinus</name>
    <dbReference type="NCBI Taxonomy" id="33203"/>
    <lineage>
        <taxon>Eukaryota</taxon>
        <taxon>Fungi</taxon>
        <taxon>Dikarya</taxon>
        <taxon>Ascomycota</taxon>
        <taxon>Pezizomycotina</taxon>
        <taxon>Sordariomycetes</taxon>
        <taxon>Hypocreomycetidae</taxon>
        <taxon>Hypocreales</taxon>
        <taxon>Ophiocordycipitaceae</taxon>
        <taxon>Purpureocillium</taxon>
    </lineage>
</organism>
<dbReference type="AlphaFoldDB" id="A0A2U3DS94"/>
<comment type="caution">
    <text evidence="1">The sequence shown here is derived from an EMBL/GenBank/DDBJ whole genome shotgun (WGS) entry which is preliminary data.</text>
</comment>
<evidence type="ECO:0000313" key="2">
    <source>
        <dbReference type="Proteomes" id="UP000245956"/>
    </source>
</evidence>
<dbReference type="Proteomes" id="UP000245956">
    <property type="component" value="Unassembled WGS sequence"/>
</dbReference>
<evidence type="ECO:0000313" key="1">
    <source>
        <dbReference type="EMBL" id="PWI65123.1"/>
    </source>
</evidence>
<accession>A0A2U3DS94</accession>
<proteinExistence type="predicted"/>
<name>A0A2U3DS94_PURLI</name>
<sequence>MENPAVDWLGEDYAFDYSTPELPTLNSPTHPARPSEPSRQAANKLLPLLRLRDWHSDRQYDKNQPDCIHFDLCWKVCQREICADSNLDLDFVVAPGDFWETDFRPRLESLLGHKDKFPGDEYTCEETNVVIAVQGSRFPYLKINWETEDTHWMNLASVDVPAQLVTAMLLAQSLSRSYGGVFVHDIHLQMAEVKPFQR</sequence>
<dbReference type="EMBL" id="LCWV01000038">
    <property type="protein sequence ID" value="PWI65123.1"/>
    <property type="molecule type" value="Genomic_DNA"/>
</dbReference>
<reference evidence="1 2" key="1">
    <citation type="journal article" date="2016" name="Front. Microbiol.">
        <title>Genome and transcriptome sequences reveal the specific parasitism of the nematophagous Purpureocillium lilacinum 36-1.</title>
        <authorList>
            <person name="Xie J."/>
            <person name="Li S."/>
            <person name="Mo C."/>
            <person name="Xiao X."/>
            <person name="Peng D."/>
            <person name="Wang G."/>
            <person name="Xiao Y."/>
        </authorList>
    </citation>
    <scope>NUCLEOTIDE SEQUENCE [LARGE SCALE GENOMIC DNA]</scope>
    <source>
        <strain evidence="1 2">36-1</strain>
    </source>
</reference>
<protein>
    <submittedName>
        <fullName evidence="1">Uncharacterized protein</fullName>
    </submittedName>
</protein>